<reference evidence="1" key="1">
    <citation type="submission" date="2020-08" db="EMBL/GenBank/DDBJ databases">
        <title>Multicomponent nature underlies the extraordinary mechanical properties of spider dragline silk.</title>
        <authorList>
            <person name="Kono N."/>
            <person name="Nakamura H."/>
            <person name="Mori M."/>
            <person name="Yoshida Y."/>
            <person name="Ohtoshi R."/>
            <person name="Malay A.D."/>
            <person name="Moran D.A.P."/>
            <person name="Tomita M."/>
            <person name="Numata K."/>
            <person name="Arakawa K."/>
        </authorList>
    </citation>
    <scope>NUCLEOTIDE SEQUENCE</scope>
</reference>
<accession>A0A8X6KC53</accession>
<dbReference type="AlphaFoldDB" id="A0A8X6KC53"/>
<organism evidence="1 2">
    <name type="scientific">Trichonephila inaurata madagascariensis</name>
    <dbReference type="NCBI Taxonomy" id="2747483"/>
    <lineage>
        <taxon>Eukaryota</taxon>
        <taxon>Metazoa</taxon>
        <taxon>Ecdysozoa</taxon>
        <taxon>Arthropoda</taxon>
        <taxon>Chelicerata</taxon>
        <taxon>Arachnida</taxon>
        <taxon>Araneae</taxon>
        <taxon>Araneomorphae</taxon>
        <taxon>Entelegynae</taxon>
        <taxon>Araneoidea</taxon>
        <taxon>Nephilidae</taxon>
        <taxon>Trichonephila</taxon>
        <taxon>Trichonephila inaurata</taxon>
    </lineage>
</organism>
<proteinExistence type="predicted"/>
<evidence type="ECO:0000313" key="1">
    <source>
        <dbReference type="EMBL" id="GFS38804.1"/>
    </source>
</evidence>
<name>A0A8X6KC53_9ARAC</name>
<keyword evidence="2" id="KW-1185">Reference proteome</keyword>
<dbReference type="Proteomes" id="UP000886998">
    <property type="component" value="Unassembled WGS sequence"/>
</dbReference>
<sequence length="76" mass="8570">MHPLVPNNLHTPQFVDDRYRHFNNEQQSFSPLNAVEPTGPSPVSSLDRLSQIVERISPNANSLINTVSMTTENRLV</sequence>
<comment type="caution">
    <text evidence="1">The sequence shown here is derived from an EMBL/GenBank/DDBJ whole genome shotgun (WGS) entry which is preliminary data.</text>
</comment>
<evidence type="ECO:0000313" key="2">
    <source>
        <dbReference type="Proteomes" id="UP000886998"/>
    </source>
</evidence>
<protein>
    <submittedName>
        <fullName evidence="1">Myogenic-determination protein</fullName>
    </submittedName>
</protein>
<gene>
    <name evidence="1" type="primary">X975_23773</name>
    <name evidence="1" type="ORF">TNIN_70961</name>
</gene>
<dbReference type="OrthoDB" id="10049614at2759"/>
<dbReference type="EMBL" id="BMAV01025138">
    <property type="protein sequence ID" value="GFS38804.1"/>
    <property type="molecule type" value="Genomic_DNA"/>
</dbReference>